<accession>A0ABV9R7M1</accession>
<gene>
    <name evidence="3" type="ORF">ACFPER_12735</name>
</gene>
<reference evidence="4" key="1">
    <citation type="journal article" date="2019" name="Int. J. Syst. Evol. Microbiol.">
        <title>The Global Catalogue of Microorganisms (GCM) 10K type strain sequencing project: providing services to taxonomists for standard genome sequencing and annotation.</title>
        <authorList>
            <consortium name="The Broad Institute Genomics Platform"/>
            <consortium name="The Broad Institute Genome Sequencing Center for Infectious Disease"/>
            <person name="Wu L."/>
            <person name="Ma J."/>
        </authorList>
    </citation>
    <scope>NUCLEOTIDE SEQUENCE [LARGE SCALE GENOMIC DNA]</scope>
    <source>
        <strain evidence="4">CGMCC 1.12192</strain>
    </source>
</reference>
<evidence type="ECO:0000313" key="4">
    <source>
        <dbReference type="Proteomes" id="UP001595960"/>
    </source>
</evidence>
<feature type="transmembrane region" description="Helical" evidence="1">
    <location>
        <begin position="105"/>
        <end position="126"/>
    </location>
</feature>
<feature type="domain" description="DUF1206" evidence="2">
    <location>
        <begin position="25"/>
        <end position="90"/>
    </location>
</feature>
<organism evidence="3 4">
    <name type="scientific">Agromyces aurantiacus</name>
    <dbReference type="NCBI Taxonomy" id="165814"/>
    <lineage>
        <taxon>Bacteria</taxon>
        <taxon>Bacillati</taxon>
        <taxon>Actinomycetota</taxon>
        <taxon>Actinomycetes</taxon>
        <taxon>Micrococcales</taxon>
        <taxon>Microbacteriaceae</taxon>
        <taxon>Agromyces</taxon>
    </lineage>
</organism>
<feature type="transmembrane region" description="Helical" evidence="1">
    <location>
        <begin position="192"/>
        <end position="219"/>
    </location>
</feature>
<comment type="caution">
    <text evidence="3">The sequence shown here is derived from an EMBL/GenBank/DDBJ whole genome shotgun (WGS) entry which is preliminary data.</text>
</comment>
<feature type="transmembrane region" description="Helical" evidence="1">
    <location>
        <begin position="239"/>
        <end position="262"/>
    </location>
</feature>
<dbReference type="RefSeq" id="WP_204393548.1">
    <property type="nucleotide sequence ID" value="NZ_JAFBBW010000001.1"/>
</dbReference>
<evidence type="ECO:0000259" key="2">
    <source>
        <dbReference type="Pfam" id="PF06724"/>
    </source>
</evidence>
<feature type="transmembrane region" description="Helical" evidence="1">
    <location>
        <begin position="21"/>
        <end position="44"/>
    </location>
</feature>
<proteinExistence type="predicted"/>
<keyword evidence="1" id="KW-1133">Transmembrane helix</keyword>
<evidence type="ECO:0000313" key="3">
    <source>
        <dbReference type="EMBL" id="MFC4829665.1"/>
    </source>
</evidence>
<sequence length="269" mass="27731">MTSATGKSAASAAQSSRVLETLARIGFVVLGIVHIVIGAIAISVAQGAGGEADQSGAMGQVASWPFGVVLLWVIAIGLFALGVWQVAEAFLVRESDTKKKWGYRVKYVGTAIAYISIGVTALVYALGGRSNPDQSSETLSAKLLAAPGGVFLLVLIGLIILGVGVAFVYRGATQAFEKRLLLPGNEPARKGIVTFGTVGYIAKGVAVAIVGVLFVIAAVTSDPKQAGGLDAALKSLAGLPFGVFILWLIGAGLIVYGIFCFARARYAKM</sequence>
<protein>
    <submittedName>
        <fullName evidence="3">DUF1206 domain-containing protein</fullName>
    </submittedName>
</protein>
<feature type="transmembrane region" description="Helical" evidence="1">
    <location>
        <begin position="146"/>
        <end position="171"/>
    </location>
</feature>
<feature type="domain" description="DUF1206" evidence="2">
    <location>
        <begin position="105"/>
        <end position="173"/>
    </location>
</feature>
<keyword evidence="4" id="KW-1185">Reference proteome</keyword>
<keyword evidence="1" id="KW-0812">Transmembrane</keyword>
<name>A0ABV9R7M1_9MICO</name>
<evidence type="ECO:0000256" key="1">
    <source>
        <dbReference type="SAM" id="Phobius"/>
    </source>
</evidence>
<feature type="transmembrane region" description="Helical" evidence="1">
    <location>
        <begin position="64"/>
        <end position="84"/>
    </location>
</feature>
<dbReference type="EMBL" id="JBHSJC010000001">
    <property type="protein sequence ID" value="MFC4829665.1"/>
    <property type="molecule type" value="Genomic_DNA"/>
</dbReference>
<dbReference type="Proteomes" id="UP001595960">
    <property type="component" value="Unassembled WGS sequence"/>
</dbReference>
<dbReference type="Pfam" id="PF06724">
    <property type="entry name" value="DUF1206"/>
    <property type="match status" value="3"/>
</dbReference>
<dbReference type="InterPro" id="IPR009597">
    <property type="entry name" value="DUF1206"/>
</dbReference>
<feature type="domain" description="DUF1206" evidence="2">
    <location>
        <begin position="198"/>
        <end position="266"/>
    </location>
</feature>
<keyword evidence="1" id="KW-0472">Membrane</keyword>